<dbReference type="Pfam" id="PF13377">
    <property type="entry name" value="Peripla_BP_3"/>
    <property type="match status" value="1"/>
</dbReference>
<dbReference type="PROSITE" id="PS50932">
    <property type="entry name" value="HTH_LACI_2"/>
    <property type="match status" value="1"/>
</dbReference>
<evidence type="ECO:0000259" key="5">
    <source>
        <dbReference type="PROSITE" id="PS50932"/>
    </source>
</evidence>
<dbReference type="InterPro" id="IPR028082">
    <property type="entry name" value="Peripla_BP_I"/>
</dbReference>
<organism evidence="6 7">
    <name type="scientific">Microbacterium aquimaris</name>
    <dbReference type="NCBI Taxonomy" id="459816"/>
    <lineage>
        <taxon>Bacteria</taxon>
        <taxon>Bacillati</taxon>
        <taxon>Actinomycetota</taxon>
        <taxon>Actinomycetes</taxon>
        <taxon>Micrococcales</taxon>
        <taxon>Microbacteriaceae</taxon>
        <taxon>Microbacterium</taxon>
    </lineage>
</organism>
<dbReference type="InterPro" id="IPR000843">
    <property type="entry name" value="HTH_LacI"/>
</dbReference>
<evidence type="ECO:0000313" key="7">
    <source>
        <dbReference type="Proteomes" id="UP001291912"/>
    </source>
</evidence>
<dbReference type="RefSeq" id="WP_322597480.1">
    <property type="nucleotide sequence ID" value="NZ_BAAAPT010000001.1"/>
</dbReference>
<evidence type="ECO:0000313" key="6">
    <source>
        <dbReference type="EMBL" id="MDZ8160379.1"/>
    </source>
</evidence>
<dbReference type="PROSITE" id="PS00356">
    <property type="entry name" value="HTH_LACI_1"/>
    <property type="match status" value="1"/>
</dbReference>
<sequence>MGDRVTIQEVAAAAGVSASSVSNLLNGRTGKMVPATRERIERAIADLGYRPNRAARQLRSGRTQTLGLVVPSVGNPFWGAFAREVEVAALELGCNVLLCNSERDAARERRYVEELWEDGIRSIILCTSLPSLDHVADVIEDGLRLVTFDRPAQPNDPASVISISIDNNVGGQIATSHLLGLGHDKIAFVSGSIRSVNRAARYRGYCDAIEAAGMSVTDMPSWTGFGAEQFGDVEAAQVGRAAAHALLAPDADRPTAIVAVNDMTALGFCRGARDMGLVVGEDVSVIGFDGIILAELYDPPLTSVRQPIGEMARLAVGEAVQAGARSDGAGRSVLLRPEIVVRESTRPPHSTATSRADVPTGGSR</sequence>
<dbReference type="PANTHER" id="PTHR30146:SF147">
    <property type="entry name" value="HTH-TYPE TRANSCRIPTIONAL REGULATOR DEGA"/>
    <property type="match status" value="1"/>
</dbReference>
<dbReference type="SUPFAM" id="SSF53822">
    <property type="entry name" value="Periplasmic binding protein-like I"/>
    <property type="match status" value="1"/>
</dbReference>
<dbReference type="EMBL" id="JAWJYN010000001">
    <property type="protein sequence ID" value="MDZ8160379.1"/>
    <property type="molecule type" value="Genomic_DNA"/>
</dbReference>
<proteinExistence type="predicted"/>
<keyword evidence="2 6" id="KW-0238">DNA-binding</keyword>
<dbReference type="Gene3D" id="3.40.50.2300">
    <property type="match status" value="2"/>
</dbReference>
<feature type="region of interest" description="Disordered" evidence="4">
    <location>
        <begin position="342"/>
        <end position="364"/>
    </location>
</feature>
<dbReference type="CDD" id="cd01392">
    <property type="entry name" value="HTH_LacI"/>
    <property type="match status" value="1"/>
</dbReference>
<evidence type="ECO:0000256" key="3">
    <source>
        <dbReference type="ARBA" id="ARBA00023163"/>
    </source>
</evidence>
<evidence type="ECO:0000256" key="2">
    <source>
        <dbReference type="ARBA" id="ARBA00023125"/>
    </source>
</evidence>
<gene>
    <name evidence="6" type="ORF">R2Q92_00910</name>
</gene>
<dbReference type="PANTHER" id="PTHR30146">
    <property type="entry name" value="LACI-RELATED TRANSCRIPTIONAL REPRESSOR"/>
    <property type="match status" value="1"/>
</dbReference>
<protein>
    <submittedName>
        <fullName evidence="6">LacI family DNA-binding transcriptional regulator</fullName>
    </submittedName>
</protein>
<dbReference type="InterPro" id="IPR046335">
    <property type="entry name" value="LacI/GalR-like_sensor"/>
</dbReference>
<comment type="caution">
    <text evidence="6">The sequence shown here is derived from an EMBL/GenBank/DDBJ whole genome shotgun (WGS) entry which is preliminary data.</text>
</comment>
<dbReference type="SUPFAM" id="SSF47413">
    <property type="entry name" value="lambda repressor-like DNA-binding domains"/>
    <property type="match status" value="1"/>
</dbReference>
<keyword evidence="3" id="KW-0804">Transcription</keyword>
<dbReference type="SMART" id="SM00354">
    <property type="entry name" value="HTH_LACI"/>
    <property type="match status" value="1"/>
</dbReference>
<dbReference type="GO" id="GO:0003677">
    <property type="term" value="F:DNA binding"/>
    <property type="evidence" value="ECO:0007669"/>
    <property type="project" value="UniProtKB-KW"/>
</dbReference>
<accession>A0ABU5N2R2</accession>
<reference evidence="6 7" key="1">
    <citation type="submission" date="2023-10" db="EMBL/GenBank/DDBJ databases">
        <title>Microbacterium xanthum sp. nov., isolated from seaweed.</title>
        <authorList>
            <person name="Lee S.D."/>
        </authorList>
    </citation>
    <scope>NUCLEOTIDE SEQUENCE [LARGE SCALE GENOMIC DNA]</scope>
    <source>
        <strain evidence="6 7">KCTC 19124</strain>
    </source>
</reference>
<evidence type="ECO:0000256" key="4">
    <source>
        <dbReference type="SAM" id="MobiDB-lite"/>
    </source>
</evidence>
<dbReference type="Proteomes" id="UP001291912">
    <property type="component" value="Unassembled WGS sequence"/>
</dbReference>
<name>A0ABU5N2R2_9MICO</name>
<keyword evidence="1" id="KW-0805">Transcription regulation</keyword>
<dbReference type="Pfam" id="PF00356">
    <property type="entry name" value="LacI"/>
    <property type="match status" value="1"/>
</dbReference>
<evidence type="ECO:0000256" key="1">
    <source>
        <dbReference type="ARBA" id="ARBA00023015"/>
    </source>
</evidence>
<feature type="domain" description="HTH lacI-type" evidence="5">
    <location>
        <begin position="5"/>
        <end position="60"/>
    </location>
</feature>
<keyword evidence="7" id="KW-1185">Reference proteome</keyword>
<dbReference type="Gene3D" id="1.10.260.40">
    <property type="entry name" value="lambda repressor-like DNA-binding domains"/>
    <property type="match status" value="1"/>
</dbReference>
<dbReference type="InterPro" id="IPR010982">
    <property type="entry name" value="Lambda_DNA-bd_dom_sf"/>
</dbReference>